<evidence type="ECO:0000313" key="1">
    <source>
        <dbReference type="EMBL" id="KKT48348.1"/>
    </source>
</evidence>
<dbReference type="Proteomes" id="UP000034172">
    <property type="component" value="Unassembled WGS sequence"/>
</dbReference>
<dbReference type="CDD" id="cd22231">
    <property type="entry name" value="RHH_NikR_HicB-like"/>
    <property type="match status" value="1"/>
</dbReference>
<evidence type="ECO:0000313" key="2">
    <source>
        <dbReference type="Proteomes" id="UP000034172"/>
    </source>
</evidence>
<comment type="caution">
    <text evidence="1">The sequence shown here is derived from an EMBL/GenBank/DDBJ whole genome shotgun (WGS) entry which is preliminary data.</text>
</comment>
<accession>A0A0G1HNW9</accession>
<proteinExistence type="predicted"/>
<dbReference type="GO" id="GO:0006355">
    <property type="term" value="P:regulation of DNA-templated transcription"/>
    <property type="evidence" value="ECO:0007669"/>
    <property type="project" value="InterPro"/>
</dbReference>
<reference evidence="1 2" key="1">
    <citation type="journal article" date="2015" name="Nature">
        <title>rRNA introns, odd ribosomes, and small enigmatic genomes across a large radiation of phyla.</title>
        <authorList>
            <person name="Brown C.T."/>
            <person name="Hug L.A."/>
            <person name="Thomas B.C."/>
            <person name="Sharon I."/>
            <person name="Castelle C.J."/>
            <person name="Singh A."/>
            <person name="Wilkins M.J."/>
            <person name="Williams K.H."/>
            <person name="Banfield J.F."/>
        </authorList>
    </citation>
    <scope>NUCLEOTIDE SEQUENCE [LARGE SCALE GENOMIC DNA]</scope>
</reference>
<dbReference type="AlphaFoldDB" id="A0A0G1HNW9"/>
<dbReference type="SUPFAM" id="SSF47598">
    <property type="entry name" value="Ribbon-helix-helix"/>
    <property type="match status" value="1"/>
</dbReference>
<name>A0A0G1HNW9_9BACT</name>
<protein>
    <submittedName>
        <fullName evidence="1">Uncharacterized protein</fullName>
    </submittedName>
</protein>
<gene>
    <name evidence="1" type="ORF">UW41_C0032G0006</name>
</gene>
<sequence length="79" mass="9268">MISTINVSFPSELKKEAQMFINDGYYASFSDLVRTSVRELLERRYQKMIDDSERDIKEGKAVVLKSAKEIEEYINCHMK</sequence>
<dbReference type="InterPro" id="IPR010985">
    <property type="entry name" value="Ribbon_hlx_hlx"/>
</dbReference>
<dbReference type="EMBL" id="LCIE01000032">
    <property type="protein sequence ID" value="KKT48348.1"/>
    <property type="molecule type" value="Genomic_DNA"/>
</dbReference>
<organism evidence="1 2">
    <name type="scientific">Candidatus Collierbacteria bacterium GW2011_GWC2_44_18</name>
    <dbReference type="NCBI Taxonomy" id="1618392"/>
    <lineage>
        <taxon>Bacteria</taxon>
        <taxon>Candidatus Collieribacteriota</taxon>
    </lineage>
</organism>
<dbReference type="STRING" id="1618392.UW41_C0032G0006"/>